<protein>
    <submittedName>
        <fullName evidence="1">Uncharacterized protein</fullName>
    </submittedName>
</protein>
<dbReference type="AlphaFoldDB" id="A0A9P6AF04"/>
<gene>
    <name evidence="1" type="ORF">BS47DRAFT_632591</name>
</gene>
<organism evidence="1 2">
    <name type="scientific">Hydnum rufescens UP504</name>
    <dbReference type="NCBI Taxonomy" id="1448309"/>
    <lineage>
        <taxon>Eukaryota</taxon>
        <taxon>Fungi</taxon>
        <taxon>Dikarya</taxon>
        <taxon>Basidiomycota</taxon>
        <taxon>Agaricomycotina</taxon>
        <taxon>Agaricomycetes</taxon>
        <taxon>Cantharellales</taxon>
        <taxon>Hydnaceae</taxon>
        <taxon>Hydnum</taxon>
    </lineage>
</organism>
<dbReference type="Proteomes" id="UP000886523">
    <property type="component" value="Unassembled WGS sequence"/>
</dbReference>
<evidence type="ECO:0000313" key="2">
    <source>
        <dbReference type="Proteomes" id="UP000886523"/>
    </source>
</evidence>
<name>A0A9P6AF04_9AGAM</name>
<comment type="caution">
    <text evidence="1">The sequence shown here is derived from an EMBL/GenBank/DDBJ whole genome shotgun (WGS) entry which is preliminary data.</text>
</comment>
<reference evidence="1" key="1">
    <citation type="journal article" date="2020" name="Nat. Commun.">
        <title>Large-scale genome sequencing of mycorrhizal fungi provides insights into the early evolution of symbiotic traits.</title>
        <authorList>
            <person name="Miyauchi S."/>
            <person name="Kiss E."/>
            <person name="Kuo A."/>
            <person name="Drula E."/>
            <person name="Kohler A."/>
            <person name="Sanchez-Garcia M."/>
            <person name="Morin E."/>
            <person name="Andreopoulos B."/>
            <person name="Barry K.W."/>
            <person name="Bonito G."/>
            <person name="Buee M."/>
            <person name="Carver A."/>
            <person name="Chen C."/>
            <person name="Cichocki N."/>
            <person name="Clum A."/>
            <person name="Culley D."/>
            <person name="Crous P.W."/>
            <person name="Fauchery L."/>
            <person name="Girlanda M."/>
            <person name="Hayes R.D."/>
            <person name="Keri Z."/>
            <person name="LaButti K."/>
            <person name="Lipzen A."/>
            <person name="Lombard V."/>
            <person name="Magnuson J."/>
            <person name="Maillard F."/>
            <person name="Murat C."/>
            <person name="Nolan M."/>
            <person name="Ohm R.A."/>
            <person name="Pangilinan J."/>
            <person name="Pereira M.F."/>
            <person name="Perotto S."/>
            <person name="Peter M."/>
            <person name="Pfister S."/>
            <person name="Riley R."/>
            <person name="Sitrit Y."/>
            <person name="Stielow J.B."/>
            <person name="Szollosi G."/>
            <person name="Zifcakova L."/>
            <person name="Stursova M."/>
            <person name="Spatafora J.W."/>
            <person name="Tedersoo L."/>
            <person name="Vaario L.M."/>
            <person name="Yamada A."/>
            <person name="Yan M."/>
            <person name="Wang P."/>
            <person name="Xu J."/>
            <person name="Bruns T."/>
            <person name="Baldrian P."/>
            <person name="Vilgalys R."/>
            <person name="Dunand C."/>
            <person name="Henrissat B."/>
            <person name="Grigoriev I.V."/>
            <person name="Hibbett D."/>
            <person name="Nagy L.G."/>
            <person name="Martin F.M."/>
        </authorList>
    </citation>
    <scope>NUCLEOTIDE SEQUENCE</scope>
    <source>
        <strain evidence="1">UP504</strain>
    </source>
</reference>
<keyword evidence="2" id="KW-1185">Reference proteome</keyword>
<proteinExistence type="predicted"/>
<accession>A0A9P6AF04</accession>
<dbReference type="EMBL" id="MU129205">
    <property type="protein sequence ID" value="KAF9504657.1"/>
    <property type="molecule type" value="Genomic_DNA"/>
</dbReference>
<evidence type="ECO:0000313" key="1">
    <source>
        <dbReference type="EMBL" id="KAF9504657.1"/>
    </source>
</evidence>
<sequence>MGALVQGGIREERRITEPLLNPEGRRTETTVVSHDEIRRVSPLPKLQVALIVVAYLSEPVTVSFIYPFINERLSEMSSTPKELARRSGLLFACYAFTKFISSAYNKSDCHKELISWRQPTSGVLCRIEWAASPFCSFASSFVRYRLLDLGLALLSWRFSYSELSLAPVMARAFSLLVLSRAVGSALSYVTPPYVL</sequence>
<dbReference type="OrthoDB" id="2681111at2759"/>